<protein>
    <submittedName>
        <fullName evidence="2">Uncharacterized protein</fullName>
    </submittedName>
</protein>
<proteinExistence type="predicted"/>
<dbReference type="KEGG" id="scib:HUG20_13470"/>
<dbReference type="EMBL" id="CP054706">
    <property type="protein sequence ID" value="QQK80804.1"/>
    <property type="molecule type" value="Genomic_DNA"/>
</dbReference>
<dbReference type="RefSeq" id="WP_200085170.1">
    <property type="nucleotide sequence ID" value="NZ_CP054706.1"/>
</dbReference>
<evidence type="ECO:0000313" key="2">
    <source>
        <dbReference type="EMBL" id="QQK80804.1"/>
    </source>
</evidence>
<keyword evidence="1" id="KW-0472">Membrane</keyword>
<name>A0A7T7CG99_9BACI</name>
<keyword evidence="1" id="KW-0812">Transmembrane</keyword>
<organism evidence="2 3">
    <name type="scientific">Salicibibacter cibi</name>
    <dbReference type="NCBI Taxonomy" id="2743001"/>
    <lineage>
        <taxon>Bacteria</taxon>
        <taxon>Bacillati</taxon>
        <taxon>Bacillota</taxon>
        <taxon>Bacilli</taxon>
        <taxon>Bacillales</taxon>
        <taxon>Bacillaceae</taxon>
        <taxon>Salicibibacter</taxon>
    </lineage>
</organism>
<keyword evidence="3" id="KW-1185">Reference proteome</keyword>
<sequence length="54" mass="6314">MVIRSISIFLAVTLAGLVLFENRTGIDTGMFPYLILIFLLPMFVYDFWRRRKAS</sequence>
<accession>A0A7T7CG99</accession>
<gene>
    <name evidence="2" type="ORF">HUG20_13470</name>
</gene>
<reference evidence="2 3" key="1">
    <citation type="submission" date="2020-06" db="EMBL/GenBank/DDBJ databases">
        <title>Genomic analysis of Salicibibacter sp. NKC21-4.</title>
        <authorList>
            <person name="Oh Y.J."/>
        </authorList>
    </citation>
    <scope>NUCLEOTIDE SEQUENCE [LARGE SCALE GENOMIC DNA]</scope>
    <source>
        <strain evidence="2 3">NKC21-4</strain>
    </source>
</reference>
<evidence type="ECO:0000313" key="3">
    <source>
        <dbReference type="Proteomes" id="UP000595349"/>
    </source>
</evidence>
<dbReference type="AlphaFoldDB" id="A0A7T7CG99"/>
<feature type="transmembrane region" description="Helical" evidence="1">
    <location>
        <begin position="30"/>
        <end position="48"/>
    </location>
</feature>
<dbReference type="Proteomes" id="UP000595349">
    <property type="component" value="Chromosome"/>
</dbReference>
<keyword evidence="1" id="KW-1133">Transmembrane helix</keyword>
<evidence type="ECO:0000256" key="1">
    <source>
        <dbReference type="SAM" id="Phobius"/>
    </source>
</evidence>